<dbReference type="Proteomes" id="UP000748752">
    <property type="component" value="Unassembled WGS sequence"/>
</dbReference>
<protein>
    <recommendedName>
        <fullName evidence="2">Ferrous iron transporter FeoA-like domain-containing protein</fullName>
    </recommendedName>
</protein>
<dbReference type="InterPro" id="IPR038157">
    <property type="entry name" value="FeoA_core_dom"/>
</dbReference>
<evidence type="ECO:0000256" key="1">
    <source>
        <dbReference type="ARBA" id="ARBA00023004"/>
    </source>
</evidence>
<feature type="domain" description="Ferrous iron transporter FeoA-like" evidence="2">
    <location>
        <begin position="1"/>
        <end position="71"/>
    </location>
</feature>
<evidence type="ECO:0000259" key="2">
    <source>
        <dbReference type="SMART" id="SM00899"/>
    </source>
</evidence>
<dbReference type="SMART" id="SM00899">
    <property type="entry name" value="FeoA"/>
    <property type="match status" value="1"/>
</dbReference>
<dbReference type="Gene3D" id="2.30.30.90">
    <property type="match status" value="1"/>
</dbReference>
<keyword evidence="1" id="KW-0408">Iron</keyword>
<comment type="caution">
    <text evidence="3">The sequence shown here is derived from an EMBL/GenBank/DDBJ whole genome shotgun (WGS) entry which is preliminary data.</text>
</comment>
<organism evidence="3 4">
    <name type="scientific">Thiohalocapsa halophila</name>
    <dbReference type="NCBI Taxonomy" id="69359"/>
    <lineage>
        <taxon>Bacteria</taxon>
        <taxon>Pseudomonadati</taxon>
        <taxon>Pseudomonadota</taxon>
        <taxon>Gammaproteobacteria</taxon>
        <taxon>Chromatiales</taxon>
        <taxon>Chromatiaceae</taxon>
        <taxon>Thiohalocapsa</taxon>
    </lineage>
</organism>
<evidence type="ECO:0000313" key="3">
    <source>
        <dbReference type="EMBL" id="MBK1631613.1"/>
    </source>
</evidence>
<dbReference type="Pfam" id="PF04023">
    <property type="entry name" value="FeoA"/>
    <property type="match status" value="1"/>
</dbReference>
<dbReference type="EMBL" id="NRRV01000029">
    <property type="protein sequence ID" value="MBK1631613.1"/>
    <property type="molecule type" value="Genomic_DNA"/>
</dbReference>
<evidence type="ECO:0000313" key="4">
    <source>
        <dbReference type="Proteomes" id="UP000748752"/>
    </source>
</evidence>
<reference evidence="3 4" key="1">
    <citation type="journal article" date="2020" name="Microorganisms">
        <title>Osmotic Adaptation and Compatible Solute Biosynthesis of Phototrophic Bacteria as Revealed from Genome Analyses.</title>
        <authorList>
            <person name="Imhoff J.F."/>
            <person name="Rahn T."/>
            <person name="Kunzel S."/>
            <person name="Keller A."/>
            <person name="Neulinger S.C."/>
        </authorList>
    </citation>
    <scope>NUCLEOTIDE SEQUENCE [LARGE SCALE GENOMIC DNA]</scope>
    <source>
        <strain evidence="3 4">DSM 6210</strain>
    </source>
</reference>
<name>A0ABS1CIE6_9GAMM</name>
<keyword evidence="4" id="KW-1185">Reference proteome</keyword>
<proteinExistence type="predicted"/>
<sequence length="85" mass="8558">MGLGRLPPGVSARLQAIQGGRQLQRKLGALGLRVGSELRVEHRRGRGLVVAAGASRVALGGGIVDKLLVVPLPEDSGGNTAAAAS</sequence>
<dbReference type="SUPFAM" id="SSF50037">
    <property type="entry name" value="C-terminal domain of transcriptional repressors"/>
    <property type="match status" value="1"/>
</dbReference>
<accession>A0ABS1CIE6</accession>
<gene>
    <name evidence="3" type="ORF">CKO31_12835</name>
</gene>
<dbReference type="InterPro" id="IPR008988">
    <property type="entry name" value="Transcriptional_repressor_C"/>
</dbReference>
<dbReference type="InterPro" id="IPR007167">
    <property type="entry name" value="Fe-transptr_FeoA-like"/>
</dbReference>